<keyword evidence="4" id="KW-0238">DNA-binding</keyword>
<dbReference type="SUPFAM" id="SSF52540">
    <property type="entry name" value="P-loop containing nucleoside triphosphate hydrolases"/>
    <property type="match status" value="1"/>
</dbReference>
<dbReference type="GO" id="GO:0005694">
    <property type="term" value="C:chromosome"/>
    <property type="evidence" value="ECO:0007669"/>
    <property type="project" value="TreeGrafter"/>
</dbReference>
<evidence type="ECO:0000256" key="4">
    <source>
        <dbReference type="ARBA" id="ARBA00023125"/>
    </source>
</evidence>
<dbReference type="PROSITE" id="PS51194">
    <property type="entry name" value="HELICASE_CTER"/>
    <property type="match status" value="1"/>
</dbReference>
<evidence type="ECO:0000256" key="8">
    <source>
        <dbReference type="SAM" id="MobiDB-lite"/>
    </source>
</evidence>
<sequence>MAPTRAQRLNALAGRASELLQAARDAAEAESGYNSEETRTAMAQAFETRFKKPPYVWQLDAAEAFILKLDAVVIAGTGAGKTIPFMLPLLLNGNRWVLILSPLKVLQQDQCKRFKKMGINAVVVNGDTWDASLEKILNSGTVQAVFSSPEMCLKHNGLRKWLKSDAAISTFSGTILDEAHCIPQWSGEFRKLYGQLDALRSLFPLHSPFHAVSATLTPDDVYTVAHTLKIDLSDAYFVNLGNDRPNITPSVVHMNSASDFAALDALLPAPDTIQDASDLPKTIIFTNSIRLTHAIALYLRRRYGLQLEDAFAPFHAHRSLRAKIFVMRHFRLGRIRILIATEAAGMGADIPDIELVIQFGFPKTLSMWIQRAGRAGRSPEIQARAVLLAEVSAFKQRQKRRPRAEDGLNVESEAESDDEGSDDEGEKELEWGKQIDPALREYATSGSCRRDITDTFFNNPTRREPTGPCCDVCTNSAPGPLPDNEPQPASRPRTPEQPHSTPSSAHSTPSKHTNANGKRPMRPRGDGPSTRRSDLLKSAQTVLDRFRRRLVLRDEYHYTSFTAEIILPESTLKSLASNARLKTVADINTHITKPPWAFAEEHGEEALGLLAALDRQDRESRDAKARANREVRKQNTAARNAEKKAVNKEAREAKKVQKAQARQLEKELRQQRLRWQGEDWTPFVDVTNGIPETPAIRRKLITNPNKQLVQCKPLFVLWPIEA</sequence>
<dbReference type="Gene3D" id="3.40.50.300">
    <property type="entry name" value="P-loop containing nucleotide triphosphate hydrolases"/>
    <property type="match status" value="2"/>
</dbReference>
<gene>
    <name evidence="11" type="ORF">HMN09_00342900</name>
</gene>
<name>A0A8H6TKH7_MYCCL</name>
<feature type="domain" description="Helicase ATP-binding" evidence="9">
    <location>
        <begin position="62"/>
        <end position="234"/>
    </location>
</feature>
<feature type="region of interest" description="Disordered" evidence="8">
    <location>
        <begin position="617"/>
        <end position="646"/>
    </location>
</feature>
<dbReference type="PANTHER" id="PTHR13710:SF105">
    <property type="entry name" value="ATP-DEPENDENT DNA HELICASE Q1"/>
    <property type="match status" value="1"/>
</dbReference>
<evidence type="ECO:0000259" key="10">
    <source>
        <dbReference type="PROSITE" id="PS51194"/>
    </source>
</evidence>
<comment type="catalytic activity">
    <reaction evidence="6">
        <text>Couples ATP hydrolysis with the unwinding of duplex DNA by translocating in the 3'-5' direction.</text>
        <dbReference type="EC" id="5.6.2.4"/>
    </reaction>
</comment>
<dbReference type="GO" id="GO:0000724">
    <property type="term" value="P:double-strand break repair via homologous recombination"/>
    <property type="evidence" value="ECO:0007669"/>
    <property type="project" value="TreeGrafter"/>
</dbReference>
<dbReference type="PROSITE" id="PS51192">
    <property type="entry name" value="HELICASE_ATP_BIND_1"/>
    <property type="match status" value="1"/>
</dbReference>
<feature type="domain" description="Helicase C-terminal" evidence="10">
    <location>
        <begin position="271"/>
        <end position="416"/>
    </location>
</feature>
<keyword evidence="3" id="KW-0067">ATP-binding</keyword>
<feature type="compositionally biased region" description="Basic and acidic residues" evidence="8">
    <location>
        <begin position="617"/>
        <end position="633"/>
    </location>
</feature>
<dbReference type="InterPro" id="IPR011545">
    <property type="entry name" value="DEAD/DEAH_box_helicase_dom"/>
</dbReference>
<accession>A0A8H6TKH7</accession>
<dbReference type="Pfam" id="PF00270">
    <property type="entry name" value="DEAD"/>
    <property type="match status" value="1"/>
</dbReference>
<dbReference type="AlphaFoldDB" id="A0A8H6TKH7"/>
<comment type="similarity">
    <text evidence="1">Belongs to the helicase family. RecQ subfamily.</text>
</comment>
<keyword evidence="2" id="KW-0547">Nucleotide-binding</keyword>
<dbReference type="SMART" id="SM00490">
    <property type="entry name" value="HELICc"/>
    <property type="match status" value="1"/>
</dbReference>
<keyword evidence="12" id="KW-1185">Reference proteome</keyword>
<evidence type="ECO:0000256" key="3">
    <source>
        <dbReference type="ARBA" id="ARBA00022840"/>
    </source>
</evidence>
<feature type="region of interest" description="Disordered" evidence="8">
    <location>
        <begin position="478"/>
        <end position="536"/>
    </location>
</feature>
<evidence type="ECO:0000313" key="12">
    <source>
        <dbReference type="Proteomes" id="UP000613580"/>
    </source>
</evidence>
<feature type="region of interest" description="Disordered" evidence="8">
    <location>
        <begin position="398"/>
        <end position="437"/>
    </location>
</feature>
<feature type="compositionally biased region" description="Low complexity" evidence="8">
    <location>
        <begin position="498"/>
        <end position="513"/>
    </location>
</feature>
<dbReference type="GO" id="GO:0043138">
    <property type="term" value="F:3'-5' DNA helicase activity"/>
    <property type="evidence" value="ECO:0007669"/>
    <property type="project" value="UniProtKB-EC"/>
</dbReference>
<dbReference type="InterPro" id="IPR014001">
    <property type="entry name" value="Helicase_ATP-bd"/>
</dbReference>
<dbReference type="OrthoDB" id="10261556at2759"/>
<feature type="compositionally biased region" description="Acidic residues" evidence="8">
    <location>
        <begin position="412"/>
        <end position="427"/>
    </location>
</feature>
<dbReference type="Pfam" id="PF00271">
    <property type="entry name" value="Helicase_C"/>
    <property type="match status" value="1"/>
</dbReference>
<dbReference type="GO" id="GO:0009378">
    <property type="term" value="F:four-way junction helicase activity"/>
    <property type="evidence" value="ECO:0007669"/>
    <property type="project" value="TreeGrafter"/>
</dbReference>
<protein>
    <recommendedName>
        <fullName evidence="7">DNA 3'-5' helicase</fullName>
        <ecNumber evidence="7">5.6.2.4</ecNumber>
    </recommendedName>
</protein>
<evidence type="ECO:0000256" key="7">
    <source>
        <dbReference type="ARBA" id="ARBA00034808"/>
    </source>
</evidence>
<proteinExistence type="inferred from homology"/>
<dbReference type="SMART" id="SM00487">
    <property type="entry name" value="DEXDc"/>
    <property type="match status" value="1"/>
</dbReference>
<reference evidence="11" key="1">
    <citation type="submission" date="2020-05" db="EMBL/GenBank/DDBJ databases">
        <title>Mycena genomes resolve the evolution of fungal bioluminescence.</title>
        <authorList>
            <person name="Tsai I.J."/>
        </authorList>
    </citation>
    <scope>NUCLEOTIDE SEQUENCE</scope>
    <source>
        <strain evidence="11">110903Hualien_Pintung</strain>
    </source>
</reference>
<dbReference type="InterPro" id="IPR027417">
    <property type="entry name" value="P-loop_NTPase"/>
</dbReference>
<dbReference type="GO" id="GO:0003677">
    <property type="term" value="F:DNA binding"/>
    <property type="evidence" value="ECO:0007669"/>
    <property type="project" value="UniProtKB-KW"/>
</dbReference>
<keyword evidence="5" id="KW-0413">Isomerase</keyword>
<feature type="compositionally biased region" description="Basic and acidic residues" evidence="8">
    <location>
        <begin position="523"/>
        <end position="535"/>
    </location>
</feature>
<evidence type="ECO:0000313" key="11">
    <source>
        <dbReference type="EMBL" id="KAF7318341.1"/>
    </source>
</evidence>
<evidence type="ECO:0000256" key="6">
    <source>
        <dbReference type="ARBA" id="ARBA00034617"/>
    </source>
</evidence>
<evidence type="ECO:0000256" key="5">
    <source>
        <dbReference type="ARBA" id="ARBA00023235"/>
    </source>
</evidence>
<evidence type="ECO:0000256" key="1">
    <source>
        <dbReference type="ARBA" id="ARBA00005446"/>
    </source>
</evidence>
<dbReference type="EMBL" id="JACAZE010000004">
    <property type="protein sequence ID" value="KAF7318341.1"/>
    <property type="molecule type" value="Genomic_DNA"/>
</dbReference>
<dbReference type="PANTHER" id="PTHR13710">
    <property type="entry name" value="DNA HELICASE RECQ FAMILY MEMBER"/>
    <property type="match status" value="1"/>
</dbReference>
<dbReference type="GO" id="GO:0005524">
    <property type="term" value="F:ATP binding"/>
    <property type="evidence" value="ECO:0007669"/>
    <property type="project" value="UniProtKB-KW"/>
</dbReference>
<dbReference type="EC" id="5.6.2.4" evidence="7"/>
<evidence type="ECO:0000259" key="9">
    <source>
        <dbReference type="PROSITE" id="PS51192"/>
    </source>
</evidence>
<comment type="caution">
    <text evidence="11">The sequence shown here is derived from an EMBL/GenBank/DDBJ whole genome shotgun (WGS) entry which is preliminary data.</text>
</comment>
<evidence type="ECO:0000256" key="2">
    <source>
        <dbReference type="ARBA" id="ARBA00022741"/>
    </source>
</evidence>
<dbReference type="InterPro" id="IPR001650">
    <property type="entry name" value="Helicase_C-like"/>
</dbReference>
<organism evidence="11 12">
    <name type="scientific">Mycena chlorophos</name>
    <name type="common">Agaric fungus</name>
    <name type="synonym">Agaricus chlorophos</name>
    <dbReference type="NCBI Taxonomy" id="658473"/>
    <lineage>
        <taxon>Eukaryota</taxon>
        <taxon>Fungi</taxon>
        <taxon>Dikarya</taxon>
        <taxon>Basidiomycota</taxon>
        <taxon>Agaricomycotina</taxon>
        <taxon>Agaricomycetes</taxon>
        <taxon>Agaricomycetidae</taxon>
        <taxon>Agaricales</taxon>
        <taxon>Marasmiineae</taxon>
        <taxon>Mycenaceae</taxon>
        <taxon>Mycena</taxon>
    </lineage>
</organism>
<dbReference type="Proteomes" id="UP000613580">
    <property type="component" value="Unassembled WGS sequence"/>
</dbReference>
<dbReference type="GO" id="GO:0005737">
    <property type="term" value="C:cytoplasm"/>
    <property type="evidence" value="ECO:0007669"/>
    <property type="project" value="TreeGrafter"/>
</dbReference>